<gene>
    <name evidence="1" type="ORF">AVEN_236045_1</name>
</gene>
<organism evidence="1 2">
    <name type="scientific">Araneus ventricosus</name>
    <name type="common">Orbweaver spider</name>
    <name type="synonym">Epeira ventricosa</name>
    <dbReference type="NCBI Taxonomy" id="182803"/>
    <lineage>
        <taxon>Eukaryota</taxon>
        <taxon>Metazoa</taxon>
        <taxon>Ecdysozoa</taxon>
        <taxon>Arthropoda</taxon>
        <taxon>Chelicerata</taxon>
        <taxon>Arachnida</taxon>
        <taxon>Araneae</taxon>
        <taxon>Araneomorphae</taxon>
        <taxon>Entelegynae</taxon>
        <taxon>Araneoidea</taxon>
        <taxon>Araneidae</taxon>
        <taxon>Araneus</taxon>
    </lineage>
</organism>
<dbReference type="AlphaFoldDB" id="A0A4Y2I4K8"/>
<sequence>MIWSLKEKSQILHFELYKVLSVALGVAYCKAVAVVPEGEIAVFSIEKLKNHLLSRIKWPVFGKGFLKSVNCAEEILKSYRHGTYDLIIVLQKQMERRLYGNRQILQLELQRGLLSSSVWLTAKLLLFPEVRLYFDLSL</sequence>
<evidence type="ECO:0000313" key="2">
    <source>
        <dbReference type="Proteomes" id="UP000499080"/>
    </source>
</evidence>
<keyword evidence="2" id="KW-1185">Reference proteome</keyword>
<proteinExistence type="predicted"/>
<protein>
    <submittedName>
        <fullName evidence="1">Uncharacterized protein</fullName>
    </submittedName>
</protein>
<reference evidence="1 2" key="1">
    <citation type="journal article" date="2019" name="Sci. Rep.">
        <title>Orb-weaving spider Araneus ventricosus genome elucidates the spidroin gene catalogue.</title>
        <authorList>
            <person name="Kono N."/>
            <person name="Nakamura H."/>
            <person name="Ohtoshi R."/>
            <person name="Moran D.A.P."/>
            <person name="Shinohara A."/>
            <person name="Yoshida Y."/>
            <person name="Fujiwara M."/>
            <person name="Mori M."/>
            <person name="Tomita M."/>
            <person name="Arakawa K."/>
        </authorList>
    </citation>
    <scope>NUCLEOTIDE SEQUENCE [LARGE SCALE GENOMIC DNA]</scope>
</reference>
<name>A0A4Y2I4K8_ARAVE</name>
<dbReference type="EMBL" id="BGPR01002387">
    <property type="protein sequence ID" value="GBM72588.1"/>
    <property type="molecule type" value="Genomic_DNA"/>
</dbReference>
<evidence type="ECO:0000313" key="1">
    <source>
        <dbReference type="EMBL" id="GBM72588.1"/>
    </source>
</evidence>
<dbReference type="Proteomes" id="UP000499080">
    <property type="component" value="Unassembled WGS sequence"/>
</dbReference>
<accession>A0A4Y2I4K8</accession>
<comment type="caution">
    <text evidence="1">The sequence shown here is derived from an EMBL/GenBank/DDBJ whole genome shotgun (WGS) entry which is preliminary data.</text>
</comment>